<dbReference type="HAMAP" id="MF_00122">
    <property type="entry name" value="GatC"/>
    <property type="match status" value="1"/>
</dbReference>
<keyword evidence="1" id="KW-0547">Nucleotide-binding</keyword>
<reference evidence="2" key="1">
    <citation type="submission" date="2020-07" db="EMBL/GenBank/DDBJ databases">
        <title>Huge and variable diversity of episymbiotic CPR bacteria and DPANN archaea in groundwater ecosystems.</title>
        <authorList>
            <person name="He C.Y."/>
            <person name="Keren R."/>
            <person name="Whittaker M."/>
            <person name="Farag I.F."/>
            <person name="Doudna J."/>
            <person name="Cate J.H.D."/>
            <person name="Banfield J.F."/>
        </authorList>
    </citation>
    <scope>NUCLEOTIDE SEQUENCE</scope>
    <source>
        <strain evidence="2">NC_groundwater_972_Pr1_S-0.2um_49_27</strain>
    </source>
</reference>
<dbReference type="EMBL" id="JACQCQ010000007">
    <property type="protein sequence ID" value="MBI3627450.1"/>
    <property type="molecule type" value="Genomic_DNA"/>
</dbReference>
<keyword evidence="1" id="KW-0648">Protein biosynthesis</keyword>
<keyword evidence="1" id="KW-0436">Ligase</keyword>
<dbReference type="NCBIfam" id="TIGR00135">
    <property type="entry name" value="gatC"/>
    <property type="match status" value="1"/>
</dbReference>
<dbReference type="Pfam" id="PF02686">
    <property type="entry name" value="GatC"/>
    <property type="match status" value="1"/>
</dbReference>
<dbReference type="Gene3D" id="1.10.20.60">
    <property type="entry name" value="Glu-tRNAGln amidotransferase C subunit, N-terminal domain"/>
    <property type="match status" value="1"/>
</dbReference>
<accession>A0A9D6LN82</accession>
<dbReference type="InterPro" id="IPR003837">
    <property type="entry name" value="GatC"/>
</dbReference>
<dbReference type="AlphaFoldDB" id="A0A9D6LN82"/>
<comment type="subunit">
    <text evidence="1">Heterotrimer of A, B and C subunits.</text>
</comment>
<evidence type="ECO:0000313" key="2">
    <source>
        <dbReference type="EMBL" id="MBI3627450.1"/>
    </source>
</evidence>
<gene>
    <name evidence="1 2" type="primary">gatC</name>
    <name evidence="2" type="ORF">HY220_01715</name>
</gene>
<dbReference type="Proteomes" id="UP000808388">
    <property type="component" value="Unassembled WGS sequence"/>
</dbReference>
<proteinExistence type="inferred from homology"/>
<dbReference type="GO" id="GO:0006412">
    <property type="term" value="P:translation"/>
    <property type="evidence" value="ECO:0007669"/>
    <property type="project" value="UniProtKB-UniRule"/>
</dbReference>
<keyword evidence="1" id="KW-0067">ATP-binding</keyword>
<sequence>MSIGKEEIVHLADLARIRLSELEIEKFRAEIPAILAFIDQLQSAAADDVIPLTGGTEATNVFREDKLVPPFGSPAELRDSFINLSPEGSLVVPPIFEYGK</sequence>
<comment type="catalytic activity">
    <reaction evidence="1">
        <text>L-glutamyl-tRNA(Gln) + L-glutamine + ATP + H2O = L-glutaminyl-tRNA(Gln) + L-glutamate + ADP + phosphate + H(+)</text>
        <dbReference type="Rhea" id="RHEA:17521"/>
        <dbReference type="Rhea" id="RHEA-COMP:9681"/>
        <dbReference type="Rhea" id="RHEA-COMP:9684"/>
        <dbReference type="ChEBI" id="CHEBI:15377"/>
        <dbReference type="ChEBI" id="CHEBI:15378"/>
        <dbReference type="ChEBI" id="CHEBI:29985"/>
        <dbReference type="ChEBI" id="CHEBI:30616"/>
        <dbReference type="ChEBI" id="CHEBI:43474"/>
        <dbReference type="ChEBI" id="CHEBI:58359"/>
        <dbReference type="ChEBI" id="CHEBI:78520"/>
        <dbReference type="ChEBI" id="CHEBI:78521"/>
        <dbReference type="ChEBI" id="CHEBI:456216"/>
    </reaction>
</comment>
<dbReference type="GO" id="GO:0006450">
    <property type="term" value="P:regulation of translational fidelity"/>
    <property type="evidence" value="ECO:0007669"/>
    <property type="project" value="InterPro"/>
</dbReference>
<comment type="function">
    <text evidence="1">Allows the formation of correctly charged Asn-tRNA(Asn) or Gln-tRNA(Gln) through the transamidation of misacylated Asp-tRNA(Asn) or Glu-tRNA(Gln) in organisms which lack either or both of asparaginyl-tRNA or glutaminyl-tRNA synthetases. The reaction takes place in the presence of glutamine and ATP through an activated phospho-Asp-tRNA(Asn) or phospho-Glu-tRNA(Gln).</text>
</comment>
<evidence type="ECO:0000256" key="1">
    <source>
        <dbReference type="HAMAP-Rule" id="MF_00122"/>
    </source>
</evidence>
<evidence type="ECO:0000313" key="3">
    <source>
        <dbReference type="Proteomes" id="UP000808388"/>
    </source>
</evidence>
<comment type="caution">
    <text evidence="2">The sequence shown here is derived from an EMBL/GenBank/DDBJ whole genome shotgun (WGS) entry which is preliminary data.</text>
</comment>
<comment type="catalytic activity">
    <reaction evidence="1">
        <text>L-aspartyl-tRNA(Asn) + L-glutamine + ATP + H2O = L-asparaginyl-tRNA(Asn) + L-glutamate + ADP + phosphate + 2 H(+)</text>
        <dbReference type="Rhea" id="RHEA:14513"/>
        <dbReference type="Rhea" id="RHEA-COMP:9674"/>
        <dbReference type="Rhea" id="RHEA-COMP:9677"/>
        <dbReference type="ChEBI" id="CHEBI:15377"/>
        <dbReference type="ChEBI" id="CHEBI:15378"/>
        <dbReference type="ChEBI" id="CHEBI:29985"/>
        <dbReference type="ChEBI" id="CHEBI:30616"/>
        <dbReference type="ChEBI" id="CHEBI:43474"/>
        <dbReference type="ChEBI" id="CHEBI:58359"/>
        <dbReference type="ChEBI" id="CHEBI:78515"/>
        <dbReference type="ChEBI" id="CHEBI:78516"/>
        <dbReference type="ChEBI" id="CHEBI:456216"/>
    </reaction>
</comment>
<protein>
    <recommendedName>
        <fullName evidence="1">Aspartyl/glutamyl-tRNA(Asn/Gln) amidotransferase subunit C</fullName>
        <shortName evidence="1">Asp/Glu-ADT subunit C</shortName>
        <ecNumber evidence="1">6.3.5.-</ecNumber>
    </recommendedName>
</protein>
<name>A0A9D6LN82_9BACT</name>
<dbReference type="InterPro" id="IPR036113">
    <property type="entry name" value="Asp/Glu-ADT_sf_sub_c"/>
</dbReference>
<dbReference type="GO" id="GO:0005524">
    <property type="term" value="F:ATP binding"/>
    <property type="evidence" value="ECO:0007669"/>
    <property type="project" value="UniProtKB-KW"/>
</dbReference>
<dbReference type="EC" id="6.3.5.-" evidence="1"/>
<organism evidence="2 3">
    <name type="scientific">Candidatus Sungiibacteriota bacterium</name>
    <dbReference type="NCBI Taxonomy" id="2750080"/>
    <lineage>
        <taxon>Bacteria</taxon>
        <taxon>Candidatus Sungiibacteriota</taxon>
    </lineage>
</organism>
<dbReference type="GO" id="GO:0050567">
    <property type="term" value="F:glutaminyl-tRNA synthase (glutamine-hydrolyzing) activity"/>
    <property type="evidence" value="ECO:0007669"/>
    <property type="project" value="UniProtKB-UniRule"/>
</dbReference>
<dbReference type="SUPFAM" id="SSF141000">
    <property type="entry name" value="Glu-tRNAGln amidotransferase C subunit"/>
    <property type="match status" value="1"/>
</dbReference>
<comment type="similarity">
    <text evidence="1">Belongs to the GatC family.</text>
</comment>